<name>A0A2H5XB84_9BACT</name>
<comment type="caution">
    <text evidence="1">The sequence shown here is derived from an EMBL/GenBank/DDBJ whole genome shotgun (WGS) entry which is preliminary data.</text>
</comment>
<protein>
    <submittedName>
        <fullName evidence="1">Uncharacterized protein</fullName>
    </submittedName>
</protein>
<dbReference type="EMBL" id="BEHT01000011">
    <property type="protein sequence ID" value="GBC98450.1"/>
    <property type="molecule type" value="Genomic_DNA"/>
</dbReference>
<evidence type="ECO:0000313" key="1">
    <source>
        <dbReference type="EMBL" id="GBC98450.1"/>
    </source>
</evidence>
<sequence length="254" mass="27147">MLRVHQRSRVFGAADSVLAVAVGANGGVLPALCPCLPVNALSPLPQDALMTLTTSLWQVRTGDFRVRVGSTPNAMDAVTVGANGRRFARRRLPPDDTFAQQASMNAALVVEQRRTFRDLMPFHQACIAVAAGTSLRDVTTVNVRARVFGGQDVVMSVTIGASGRVRVTASRRLTMNAVGVGFKGGDFKGRCVREPTRQMATPTRHFLSVAWVRQLERVNIVVTIGATQLAVNGATEGTSVHKHATGTPLHIVAD</sequence>
<dbReference type="AlphaFoldDB" id="A0A2H5XB84"/>
<proteinExistence type="predicted"/>
<gene>
    <name evidence="1" type="ORF">HRbin17_00962</name>
</gene>
<evidence type="ECO:0000313" key="2">
    <source>
        <dbReference type="Proteomes" id="UP000236173"/>
    </source>
</evidence>
<reference evidence="2" key="1">
    <citation type="submission" date="2017-09" db="EMBL/GenBank/DDBJ databases">
        <title>Metaegenomics of thermophilic ammonia-oxidizing enrichment culture.</title>
        <authorList>
            <person name="Kato S."/>
            <person name="Suzuki K."/>
        </authorList>
    </citation>
    <scope>NUCLEOTIDE SEQUENCE [LARGE SCALE GENOMIC DNA]</scope>
</reference>
<accession>A0A2H5XB84</accession>
<dbReference type="Proteomes" id="UP000236173">
    <property type="component" value="Unassembled WGS sequence"/>
</dbReference>
<organism evidence="1 2">
    <name type="scientific">Candidatus Fervidibacter japonicus</name>
    <dbReference type="NCBI Taxonomy" id="2035412"/>
    <lineage>
        <taxon>Bacteria</taxon>
        <taxon>Candidatus Fervidibacterota</taxon>
        <taxon>Candidatus Fervidibacter</taxon>
    </lineage>
</organism>